<feature type="transmembrane region" description="Helical" evidence="1">
    <location>
        <begin position="14"/>
        <end position="35"/>
    </location>
</feature>
<name>A0A3P6QLB9_DIBLA</name>
<dbReference type="AlphaFoldDB" id="A0A3P6QLB9"/>
<keyword evidence="3" id="KW-1185">Reference proteome</keyword>
<keyword evidence="1" id="KW-0812">Transmembrane</keyword>
<organism evidence="2 3">
    <name type="scientific">Dibothriocephalus latus</name>
    <name type="common">Fish tapeworm</name>
    <name type="synonym">Diphyllobothrium latum</name>
    <dbReference type="NCBI Taxonomy" id="60516"/>
    <lineage>
        <taxon>Eukaryota</taxon>
        <taxon>Metazoa</taxon>
        <taxon>Spiralia</taxon>
        <taxon>Lophotrochozoa</taxon>
        <taxon>Platyhelminthes</taxon>
        <taxon>Cestoda</taxon>
        <taxon>Eucestoda</taxon>
        <taxon>Diphyllobothriidea</taxon>
        <taxon>Diphyllobothriidae</taxon>
        <taxon>Dibothriocephalus</taxon>
    </lineage>
</organism>
<proteinExistence type="predicted"/>
<keyword evidence="1" id="KW-0472">Membrane</keyword>
<reference evidence="2 3" key="1">
    <citation type="submission" date="2018-11" db="EMBL/GenBank/DDBJ databases">
        <authorList>
            <consortium name="Pathogen Informatics"/>
        </authorList>
    </citation>
    <scope>NUCLEOTIDE SEQUENCE [LARGE SCALE GENOMIC DNA]</scope>
</reference>
<keyword evidence="1" id="KW-1133">Transmembrane helix</keyword>
<dbReference type="EMBL" id="UYRU01009133">
    <property type="protein sequence ID" value="VDK43493.1"/>
    <property type="molecule type" value="Genomic_DNA"/>
</dbReference>
<evidence type="ECO:0000313" key="2">
    <source>
        <dbReference type="EMBL" id="VDK43493.1"/>
    </source>
</evidence>
<protein>
    <submittedName>
        <fullName evidence="2">Uncharacterized protein</fullName>
    </submittedName>
</protein>
<sequence>MAFLPHLLETTDTVASIFSSSFLFLLLACLDILVYTNAQAGSPTAESPKGSKSTIKPPNAVLAAMHTLTTFLSENVNHMAQTLVSYSDPIIRYYTISTLTGLTYLSTPVNTDLFLTAPVFMNVLSNDSTIYVRCAAAEITAFAETHRPIAAICVRLTRTP</sequence>
<dbReference type="Proteomes" id="UP000281553">
    <property type="component" value="Unassembled WGS sequence"/>
</dbReference>
<evidence type="ECO:0000256" key="1">
    <source>
        <dbReference type="SAM" id="Phobius"/>
    </source>
</evidence>
<evidence type="ECO:0000313" key="3">
    <source>
        <dbReference type="Proteomes" id="UP000281553"/>
    </source>
</evidence>
<gene>
    <name evidence="2" type="ORF">DILT_LOCUS1381</name>
</gene>
<accession>A0A3P6QLB9</accession>